<gene>
    <name evidence="2" type="ORF">BOKJ2_LOCUS12423</name>
</gene>
<dbReference type="Proteomes" id="UP000783686">
    <property type="component" value="Unassembled WGS sequence"/>
</dbReference>
<name>A0A811LLZ1_9BILA</name>
<reference evidence="2" key="1">
    <citation type="submission" date="2020-09" db="EMBL/GenBank/DDBJ databases">
        <authorList>
            <person name="Kikuchi T."/>
        </authorList>
    </citation>
    <scope>NUCLEOTIDE SEQUENCE</scope>
    <source>
        <strain evidence="2">SH1</strain>
    </source>
</reference>
<dbReference type="Proteomes" id="UP000614601">
    <property type="component" value="Unassembled WGS sequence"/>
</dbReference>
<sequence>MCVCLVEEMRGKDNYFHYKCLHVHNLVFVLSLLGIILHSTGIVFLIFAFEIIHWIPLIVTIVGLIAWTILFMGNIFGLPVTNIIFLLIFVPLGISAVFIFTYTSLLLSYRWFKQFLPSIPSRKYHLESVIDENLYAPKFYMLLLTIPAEILIIFVVYFVITVVFRDYVHSTEMHYPQHNYLEAKASANPTENTQETCFDEALDVGMINQETGEIYNDITIDSGYIVSV</sequence>
<feature type="transmembrane region" description="Helical" evidence="1">
    <location>
        <begin position="139"/>
        <end position="164"/>
    </location>
</feature>
<dbReference type="AlphaFoldDB" id="A0A811LLZ1"/>
<organism evidence="2 3">
    <name type="scientific">Bursaphelenchus okinawaensis</name>
    <dbReference type="NCBI Taxonomy" id="465554"/>
    <lineage>
        <taxon>Eukaryota</taxon>
        <taxon>Metazoa</taxon>
        <taxon>Ecdysozoa</taxon>
        <taxon>Nematoda</taxon>
        <taxon>Chromadorea</taxon>
        <taxon>Rhabditida</taxon>
        <taxon>Tylenchina</taxon>
        <taxon>Tylenchomorpha</taxon>
        <taxon>Aphelenchoidea</taxon>
        <taxon>Aphelenchoididae</taxon>
        <taxon>Bursaphelenchus</taxon>
    </lineage>
</organism>
<feature type="transmembrane region" description="Helical" evidence="1">
    <location>
        <begin position="26"/>
        <end position="48"/>
    </location>
</feature>
<accession>A0A811LLZ1</accession>
<dbReference type="EMBL" id="CAJFCW020000006">
    <property type="protein sequence ID" value="CAG9123866.1"/>
    <property type="molecule type" value="Genomic_DNA"/>
</dbReference>
<evidence type="ECO:0000313" key="2">
    <source>
        <dbReference type="EMBL" id="CAD5227938.1"/>
    </source>
</evidence>
<evidence type="ECO:0000256" key="1">
    <source>
        <dbReference type="SAM" id="Phobius"/>
    </source>
</evidence>
<keyword evidence="1" id="KW-1133">Transmembrane helix</keyword>
<feature type="transmembrane region" description="Helical" evidence="1">
    <location>
        <begin position="54"/>
        <end position="76"/>
    </location>
</feature>
<protein>
    <submittedName>
        <fullName evidence="2">Uncharacterized protein</fullName>
    </submittedName>
</protein>
<keyword evidence="3" id="KW-1185">Reference proteome</keyword>
<keyword evidence="1" id="KW-0472">Membrane</keyword>
<evidence type="ECO:0000313" key="3">
    <source>
        <dbReference type="Proteomes" id="UP000614601"/>
    </source>
</evidence>
<feature type="transmembrane region" description="Helical" evidence="1">
    <location>
        <begin position="83"/>
        <end position="107"/>
    </location>
</feature>
<dbReference type="EMBL" id="CAJFDH010000006">
    <property type="protein sequence ID" value="CAD5227938.1"/>
    <property type="molecule type" value="Genomic_DNA"/>
</dbReference>
<proteinExistence type="predicted"/>
<comment type="caution">
    <text evidence="2">The sequence shown here is derived from an EMBL/GenBank/DDBJ whole genome shotgun (WGS) entry which is preliminary data.</text>
</comment>
<keyword evidence="1" id="KW-0812">Transmembrane</keyword>
<dbReference type="OrthoDB" id="10407964at2759"/>